<evidence type="ECO:0000313" key="1">
    <source>
        <dbReference type="EMBL" id="KAH3658966.1"/>
    </source>
</evidence>
<dbReference type="EMBL" id="JAEUBD010001571">
    <property type="protein sequence ID" value="KAH3658966.1"/>
    <property type="molecule type" value="Genomic_DNA"/>
</dbReference>
<dbReference type="SUPFAM" id="SSF56752">
    <property type="entry name" value="D-aminoacid aminotransferase-like PLP-dependent enzymes"/>
    <property type="match status" value="1"/>
</dbReference>
<reference evidence="1" key="2">
    <citation type="submission" date="2021-01" db="EMBL/GenBank/DDBJ databases">
        <authorList>
            <person name="Schikora-Tamarit M.A."/>
        </authorList>
    </citation>
    <scope>NUCLEOTIDE SEQUENCE</scope>
    <source>
        <strain evidence="1">NCAIM Y.01608</strain>
    </source>
</reference>
<dbReference type="Gene3D" id="3.30.470.10">
    <property type="match status" value="1"/>
</dbReference>
<dbReference type="InterPro" id="IPR001544">
    <property type="entry name" value="Aminotrans_IV"/>
</dbReference>
<dbReference type="AlphaFoldDB" id="A0A9P8SXV8"/>
<keyword evidence="2" id="KW-1185">Reference proteome</keyword>
<dbReference type="GO" id="GO:0003824">
    <property type="term" value="F:catalytic activity"/>
    <property type="evidence" value="ECO:0007669"/>
    <property type="project" value="InterPro"/>
</dbReference>
<accession>A0A9P8SXV8</accession>
<dbReference type="OrthoDB" id="5288718at2759"/>
<comment type="caution">
    <text evidence="1">The sequence shown here is derived from an EMBL/GenBank/DDBJ whole genome shotgun (WGS) entry which is preliminary data.</text>
</comment>
<proteinExistence type="predicted"/>
<dbReference type="Proteomes" id="UP000788993">
    <property type="component" value="Unassembled WGS sequence"/>
</dbReference>
<gene>
    <name evidence="1" type="ORF">OGATHE_006692</name>
</gene>
<protein>
    <recommendedName>
        <fullName evidence="3">Aminodeoxychorismate lyase</fullName>
    </recommendedName>
</protein>
<reference evidence="1" key="1">
    <citation type="journal article" date="2021" name="Open Biol.">
        <title>Shared evolutionary footprints suggest mitochondrial oxidative damage underlies multiple complex I losses in fungi.</title>
        <authorList>
            <person name="Schikora-Tamarit M.A."/>
            <person name="Marcet-Houben M."/>
            <person name="Nosek J."/>
            <person name="Gabaldon T."/>
        </authorList>
    </citation>
    <scope>NUCLEOTIDE SEQUENCE</scope>
    <source>
        <strain evidence="1">NCAIM Y.01608</strain>
    </source>
</reference>
<dbReference type="Gene3D" id="3.20.10.10">
    <property type="entry name" value="D-amino Acid Aminotransferase, subunit A, domain 2"/>
    <property type="match status" value="1"/>
</dbReference>
<dbReference type="Pfam" id="PF01063">
    <property type="entry name" value="Aminotran_4"/>
    <property type="match status" value="1"/>
</dbReference>
<evidence type="ECO:0008006" key="3">
    <source>
        <dbReference type="Google" id="ProtNLM"/>
    </source>
</evidence>
<sequence length="272" mass="30660">MGDLETIANEVIQKHLNDPFDYEKVQFEVLSTIRYDPVLYSGGLSLPEALVCSPLDKSFFLFLDYHVDRLNETAEFFELPVQKLTSSLLGAQLSQALYDKDVYQAHKMRYLLHKDGQVEIQAIPIATSLNLDINCFPTWTLYLDSEPTLISPFTSFKSTYRHHYTEARKRKIPPGAENADVLLFNHADQITETSICNIAVLRNDKNPLTGEINTRWTTPPLSSGCLCGVTRRYLLDKGIISEGVIMRNSIKDGEQALIFNGIMGVAKAVIKL</sequence>
<dbReference type="InterPro" id="IPR036038">
    <property type="entry name" value="Aminotransferase-like"/>
</dbReference>
<dbReference type="InterPro" id="IPR043132">
    <property type="entry name" value="BCAT-like_C"/>
</dbReference>
<name>A0A9P8SXV8_9ASCO</name>
<dbReference type="InterPro" id="IPR043131">
    <property type="entry name" value="BCAT-like_N"/>
</dbReference>
<evidence type="ECO:0000313" key="2">
    <source>
        <dbReference type="Proteomes" id="UP000788993"/>
    </source>
</evidence>
<organism evidence="1 2">
    <name type="scientific">Ogataea polymorpha</name>
    <dbReference type="NCBI Taxonomy" id="460523"/>
    <lineage>
        <taxon>Eukaryota</taxon>
        <taxon>Fungi</taxon>
        <taxon>Dikarya</taxon>
        <taxon>Ascomycota</taxon>
        <taxon>Saccharomycotina</taxon>
        <taxon>Pichiomycetes</taxon>
        <taxon>Pichiales</taxon>
        <taxon>Pichiaceae</taxon>
        <taxon>Ogataea</taxon>
    </lineage>
</organism>